<evidence type="ECO:0000313" key="2">
    <source>
        <dbReference type="Proteomes" id="UP000266861"/>
    </source>
</evidence>
<dbReference type="OrthoDB" id="6718656at2759"/>
<organism evidence="1 2">
    <name type="scientific">Diversispora epigaea</name>
    <dbReference type="NCBI Taxonomy" id="1348612"/>
    <lineage>
        <taxon>Eukaryota</taxon>
        <taxon>Fungi</taxon>
        <taxon>Fungi incertae sedis</taxon>
        <taxon>Mucoromycota</taxon>
        <taxon>Glomeromycotina</taxon>
        <taxon>Glomeromycetes</taxon>
        <taxon>Diversisporales</taxon>
        <taxon>Diversisporaceae</taxon>
        <taxon>Diversispora</taxon>
    </lineage>
</organism>
<dbReference type="Proteomes" id="UP000266861">
    <property type="component" value="Unassembled WGS sequence"/>
</dbReference>
<keyword evidence="2" id="KW-1185">Reference proteome</keyword>
<reference evidence="1 2" key="1">
    <citation type="submission" date="2018-08" db="EMBL/GenBank/DDBJ databases">
        <title>Genome and evolution of the arbuscular mycorrhizal fungus Diversispora epigaea (formerly Glomus versiforme) and its bacterial endosymbionts.</title>
        <authorList>
            <person name="Sun X."/>
            <person name="Fei Z."/>
            <person name="Harrison M."/>
        </authorList>
    </citation>
    <scope>NUCLEOTIDE SEQUENCE [LARGE SCALE GENOMIC DNA]</scope>
    <source>
        <strain evidence="1 2">IT104</strain>
    </source>
</reference>
<protein>
    <submittedName>
        <fullName evidence="1">Uncharacterized protein</fullName>
    </submittedName>
</protein>
<evidence type="ECO:0000313" key="1">
    <source>
        <dbReference type="EMBL" id="RHZ83902.1"/>
    </source>
</evidence>
<name>A0A397JA20_9GLOM</name>
<sequence>MRVIKDYHNTRIVEGIEKISLFDTNPRFPIKTQKFGLYNFTFLITDGISLYKFAFSEFVSNRFYGITQDPETYEYMIVLEYEEDENLLFLMGTHKLDTVHQDFQPGNILSSNFKTSI</sequence>
<accession>A0A397JA20</accession>
<proteinExistence type="predicted"/>
<gene>
    <name evidence="1" type="ORF">Glove_87g27</name>
</gene>
<comment type="caution">
    <text evidence="1">The sequence shown here is derived from an EMBL/GenBank/DDBJ whole genome shotgun (WGS) entry which is preliminary data.</text>
</comment>
<dbReference type="AlphaFoldDB" id="A0A397JA20"/>
<dbReference type="EMBL" id="PQFF01000083">
    <property type="protein sequence ID" value="RHZ83902.1"/>
    <property type="molecule type" value="Genomic_DNA"/>
</dbReference>